<dbReference type="AlphaFoldDB" id="A0A6N2MNJ6"/>
<reference evidence="2" key="1">
    <citation type="submission" date="2019-03" db="EMBL/GenBank/DDBJ databases">
        <authorList>
            <person name="Mank J."/>
            <person name="Almeida P."/>
        </authorList>
    </citation>
    <scope>NUCLEOTIDE SEQUENCE</scope>
    <source>
        <strain evidence="2">78183</strain>
    </source>
</reference>
<dbReference type="EMBL" id="CAADRP010001907">
    <property type="protein sequence ID" value="VFU55905.1"/>
    <property type="molecule type" value="Genomic_DNA"/>
</dbReference>
<proteinExistence type="predicted"/>
<name>A0A6N2MNJ6_SALVM</name>
<feature type="region of interest" description="Disordered" evidence="1">
    <location>
        <begin position="1"/>
        <end position="45"/>
    </location>
</feature>
<accession>A0A6N2MNJ6</accession>
<protein>
    <submittedName>
        <fullName evidence="2">Uncharacterized protein</fullName>
    </submittedName>
</protein>
<evidence type="ECO:0000256" key="1">
    <source>
        <dbReference type="SAM" id="MobiDB-lite"/>
    </source>
</evidence>
<organism evidence="2">
    <name type="scientific">Salix viminalis</name>
    <name type="common">Common osier</name>
    <name type="synonym">Basket willow</name>
    <dbReference type="NCBI Taxonomy" id="40686"/>
    <lineage>
        <taxon>Eukaryota</taxon>
        <taxon>Viridiplantae</taxon>
        <taxon>Streptophyta</taxon>
        <taxon>Embryophyta</taxon>
        <taxon>Tracheophyta</taxon>
        <taxon>Spermatophyta</taxon>
        <taxon>Magnoliopsida</taxon>
        <taxon>eudicotyledons</taxon>
        <taxon>Gunneridae</taxon>
        <taxon>Pentapetalae</taxon>
        <taxon>rosids</taxon>
        <taxon>fabids</taxon>
        <taxon>Malpighiales</taxon>
        <taxon>Salicaceae</taxon>
        <taxon>Saliceae</taxon>
        <taxon>Salix</taxon>
    </lineage>
</organism>
<gene>
    <name evidence="2" type="ORF">SVIM_LOCUS399101</name>
</gene>
<evidence type="ECO:0000313" key="2">
    <source>
        <dbReference type="EMBL" id="VFU55905.1"/>
    </source>
</evidence>
<sequence>MEKGTYLSAETQHNFLEPKSCKDLPLPSPYNTPQHRDPFRHQMQHGLPDHYDAQMEAATAPIPVSHTASEFHHLRELPVWQDDNTPQLHEGLPWTVKKEALQ</sequence>